<organism evidence="2 3">
    <name type="scientific">Hyaloscypha variabilis (strain UAMH 11265 / GT02V1 / F)</name>
    <name type="common">Meliniomyces variabilis</name>
    <dbReference type="NCBI Taxonomy" id="1149755"/>
    <lineage>
        <taxon>Eukaryota</taxon>
        <taxon>Fungi</taxon>
        <taxon>Dikarya</taxon>
        <taxon>Ascomycota</taxon>
        <taxon>Pezizomycotina</taxon>
        <taxon>Leotiomycetes</taxon>
        <taxon>Helotiales</taxon>
        <taxon>Hyaloscyphaceae</taxon>
        <taxon>Hyaloscypha</taxon>
        <taxon>Hyaloscypha variabilis</taxon>
    </lineage>
</organism>
<gene>
    <name evidence="2" type="ORF">L207DRAFT_564469</name>
</gene>
<dbReference type="Pfam" id="PF11951">
    <property type="entry name" value="Fungal_trans_2"/>
    <property type="match status" value="1"/>
</dbReference>
<dbReference type="EMBL" id="KZ613943">
    <property type="protein sequence ID" value="PMD42054.1"/>
    <property type="molecule type" value="Genomic_DNA"/>
</dbReference>
<sequence length="565" mass="63689">MTGTTSGSPSSSNIVIFDSSSSSSTTFHSNHSILISCRNGPQKLTGHVKRGRPKKERQTSPSGECNEESQINEYSSTSKFSFVTYTASPQNAGPKIQRLVRRRAMLNYRRQERKQKSASEEAEKPSADFPANHSFPEGKKDDNEVLRQNVADDRMNSALPTTTADLLPKEITAVEPFNAFPIKIEPYMLELLLSYTTSIYETMYTIEKHVNLNPAKDYWLPMAFQDAALLHAFIFCADGHVTITQGRKERPVAVIHLRKAIQIVNERLRAPVPIITDATIAVVCTFAHTEILNGNHENWMVHMRGLKQMLRQRGGIQAFESNRLVRSKINRADLCGSIDAVESPYFEFSVRDLPTIPGYNQLTTLTTTGFCRITNSIKLDEALSRILCQIQDVTSNLNLFYLHETQIHPLSLREAITSSQCSLLSFKLQQSNTTRENLIQEILRLGLLLYLVTLLNESPTGASLYDTLGARMKSKLIEIRRNGGLNLEFSLWIMFVAASVVRDSDTKDYFMKSGTEIIEKLGASCWGNVESLFKSFFWVEKIHQRTFKTMWSALAIDWSKGGCFA</sequence>
<dbReference type="Proteomes" id="UP000235786">
    <property type="component" value="Unassembled WGS sequence"/>
</dbReference>
<evidence type="ECO:0000313" key="3">
    <source>
        <dbReference type="Proteomes" id="UP000235786"/>
    </source>
</evidence>
<dbReference type="PANTHER" id="PTHR37540:SF5">
    <property type="entry name" value="TRANSCRIPTION FACTOR DOMAIN-CONTAINING PROTEIN"/>
    <property type="match status" value="1"/>
</dbReference>
<evidence type="ECO:0008006" key="4">
    <source>
        <dbReference type="Google" id="ProtNLM"/>
    </source>
</evidence>
<feature type="compositionally biased region" description="Polar residues" evidence="1">
    <location>
        <begin position="59"/>
        <end position="71"/>
    </location>
</feature>
<dbReference type="AlphaFoldDB" id="A0A2J6RU65"/>
<feature type="region of interest" description="Disordered" evidence="1">
    <location>
        <begin position="1"/>
        <end position="71"/>
    </location>
</feature>
<dbReference type="PANTHER" id="PTHR37540">
    <property type="entry name" value="TRANSCRIPTION FACTOR (ACR-2), PUTATIVE-RELATED-RELATED"/>
    <property type="match status" value="1"/>
</dbReference>
<feature type="compositionally biased region" description="Low complexity" evidence="1">
    <location>
        <begin position="1"/>
        <end position="32"/>
    </location>
</feature>
<accession>A0A2J6RU65</accession>
<feature type="compositionally biased region" description="Basic and acidic residues" evidence="1">
    <location>
        <begin position="114"/>
        <end position="126"/>
    </location>
</feature>
<dbReference type="STRING" id="1149755.A0A2J6RU65"/>
<feature type="compositionally biased region" description="Basic residues" evidence="1">
    <location>
        <begin position="46"/>
        <end position="55"/>
    </location>
</feature>
<evidence type="ECO:0000313" key="2">
    <source>
        <dbReference type="EMBL" id="PMD42054.1"/>
    </source>
</evidence>
<dbReference type="InterPro" id="IPR021858">
    <property type="entry name" value="Fun_TF"/>
</dbReference>
<reference evidence="2 3" key="1">
    <citation type="submission" date="2016-04" db="EMBL/GenBank/DDBJ databases">
        <title>A degradative enzymes factory behind the ericoid mycorrhizal symbiosis.</title>
        <authorList>
            <consortium name="DOE Joint Genome Institute"/>
            <person name="Martino E."/>
            <person name="Morin E."/>
            <person name="Grelet G."/>
            <person name="Kuo A."/>
            <person name="Kohler A."/>
            <person name="Daghino S."/>
            <person name="Barry K."/>
            <person name="Choi C."/>
            <person name="Cichocki N."/>
            <person name="Clum A."/>
            <person name="Copeland A."/>
            <person name="Hainaut M."/>
            <person name="Haridas S."/>
            <person name="Labutti K."/>
            <person name="Lindquist E."/>
            <person name="Lipzen A."/>
            <person name="Khouja H.-R."/>
            <person name="Murat C."/>
            <person name="Ohm R."/>
            <person name="Olson A."/>
            <person name="Spatafora J."/>
            <person name="Veneault-Fourrey C."/>
            <person name="Henrissat B."/>
            <person name="Grigoriev I."/>
            <person name="Martin F."/>
            <person name="Perotto S."/>
        </authorList>
    </citation>
    <scope>NUCLEOTIDE SEQUENCE [LARGE SCALE GENOMIC DNA]</scope>
    <source>
        <strain evidence="2 3">F</strain>
    </source>
</reference>
<keyword evidence="3" id="KW-1185">Reference proteome</keyword>
<evidence type="ECO:0000256" key="1">
    <source>
        <dbReference type="SAM" id="MobiDB-lite"/>
    </source>
</evidence>
<name>A0A2J6RU65_HYAVF</name>
<feature type="region of interest" description="Disordered" evidence="1">
    <location>
        <begin position="109"/>
        <end position="143"/>
    </location>
</feature>
<protein>
    <recommendedName>
        <fullName evidence="4">Tachykinin family protein</fullName>
    </recommendedName>
</protein>
<dbReference type="OrthoDB" id="4158087at2759"/>
<proteinExistence type="predicted"/>